<keyword evidence="5 9" id="KW-1133">Transmembrane helix</keyword>
<evidence type="ECO:0000256" key="8">
    <source>
        <dbReference type="SAM" id="MobiDB-lite"/>
    </source>
</evidence>
<protein>
    <recommendedName>
        <fullName evidence="12">Golgi apparatus protein 1</fullName>
    </recommendedName>
</protein>
<evidence type="ECO:0000313" key="11">
    <source>
        <dbReference type="EMBL" id="CAD8667761.1"/>
    </source>
</evidence>
<dbReference type="EMBL" id="HBFB01004907">
    <property type="protein sequence ID" value="CAD8667761.1"/>
    <property type="molecule type" value="Transcribed_RNA"/>
</dbReference>
<feature type="signal peptide" evidence="10">
    <location>
        <begin position="1"/>
        <end position="25"/>
    </location>
</feature>
<dbReference type="PROSITE" id="PS51289">
    <property type="entry name" value="GLG1_C_RICH"/>
    <property type="match status" value="3"/>
</dbReference>
<proteinExistence type="predicted"/>
<dbReference type="Pfam" id="PF00839">
    <property type="entry name" value="Cys_rich_FGFR"/>
    <property type="match status" value="10"/>
</dbReference>
<dbReference type="GO" id="GO:0000139">
    <property type="term" value="C:Golgi membrane"/>
    <property type="evidence" value="ECO:0007669"/>
    <property type="project" value="InterPro"/>
</dbReference>
<keyword evidence="4" id="KW-0677">Repeat</keyword>
<evidence type="ECO:0000256" key="7">
    <source>
        <dbReference type="ARBA" id="ARBA00023180"/>
    </source>
</evidence>
<gene>
    <name evidence="11" type="ORF">CLEI1391_LOCUS2703</name>
</gene>
<evidence type="ECO:0000256" key="5">
    <source>
        <dbReference type="ARBA" id="ARBA00022989"/>
    </source>
</evidence>
<evidence type="ECO:0000256" key="6">
    <source>
        <dbReference type="ARBA" id="ARBA00023136"/>
    </source>
</evidence>
<feature type="region of interest" description="Disordered" evidence="8">
    <location>
        <begin position="846"/>
        <end position="867"/>
    </location>
</feature>
<keyword evidence="6 9" id="KW-0472">Membrane</keyword>
<keyword evidence="3 10" id="KW-0732">Signal</keyword>
<dbReference type="InterPro" id="IPR001893">
    <property type="entry name" value="Cys-rich_GLG1_repeat"/>
</dbReference>
<accession>A0A7S0R5V5</accession>
<evidence type="ECO:0000256" key="1">
    <source>
        <dbReference type="ARBA" id="ARBA00004479"/>
    </source>
</evidence>
<evidence type="ECO:0000256" key="10">
    <source>
        <dbReference type="SAM" id="SignalP"/>
    </source>
</evidence>
<dbReference type="AlphaFoldDB" id="A0A7S0R5V5"/>
<feature type="region of interest" description="Disordered" evidence="8">
    <location>
        <begin position="82"/>
        <end position="107"/>
    </location>
</feature>
<feature type="compositionally biased region" description="Low complexity" evidence="8">
    <location>
        <begin position="82"/>
        <end position="99"/>
    </location>
</feature>
<keyword evidence="2 9" id="KW-0812">Transmembrane</keyword>
<dbReference type="PANTHER" id="PTHR11884:SF1">
    <property type="entry name" value="GOLGI APPARATUS PROTEIN 1"/>
    <property type="match status" value="1"/>
</dbReference>
<evidence type="ECO:0000256" key="4">
    <source>
        <dbReference type="ARBA" id="ARBA00022737"/>
    </source>
</evidence>
<dbReference type="InterPro" id="IPR039728">
    <property type="entry name" value="GLG1"/>
</dbReference>
<feature type="transmembrane region" description="Helical" evidence="9">
    <location>
        <begin position="937"/>
        <end position="961"/>
    </location>
</feature>
<organism evidence="11">
    <name type="scientific">Chlamydomonas leiostraca</name>
    <dbReference type="NCBI Taxonomy" id="1034604"/>
    <lineage>
        <taxon>Eukaryota</taxon>
        <taxon>Viridiplantae</taxon>
        <taxon>Chlorophyta</taxon>
        <taxon>core chlorophytes</taxon>
        <taxon>Chlorophyceae</taxon>
        <taxon>CS clade</taxon>
        <taxon>Chlamydomonadales</taxon>
        <taxon>Chlamydomonadaceae</taxon>
        <taxon>Chlamydomonas</taxon>
    </lineage>
</organism>
<dbReference type="InterPro" id="IPR017873">
    <property type="entry name" value="Cys-rich_GLG1_repeat_euk"/>
</dbReference>
<keyword evidence="7" id="KW-0325">Glycoprotein</keyword>
<evidence type="ECO:0000256" key="9">
    <source>
        <dbReference type="SAM" id="Phobius"/>
    </source>
</evidence>
<dbReference type="PANTHER" id="PTHR11884">
    <property type="entry name" value="SELECTIN LIGAND RELATED"/>
    <property type="match status" value="1"/>
</dbReference>
<evidence type="ECO:0000256" key="3">
    <source>
        <dbReference type="ARBA" id="ARBA00022729"/>
    </source>
</evidence>
<comment type="subcellular location">
    <subcellularLocation>
        <location evidence="1">Membrane</location>
        <topology evidence="1">Single-pass type I membrane protein</topology>
    </subcellularLocation>
</comment>
<evidence type="ECO:0008006" key="12">
    <source>
        <dbReference type="Google" id="ProtNLM"/>
    </source>
</evidence>
<evidence type="ECO:0000256" key="2">
    <source>
        <dbReference type="ARBA" id="ARBA00022692"/>
    </source>
</evidence>
<reference evidence="11" key="1">
    <citation type="submission" date="2021-01" db="EMBL/GenBank/DDBJ databases">
        <authorList>
            <person name="Corre E."/>
            <person name="Pelletier E."/>
            <person name="Niang G."/>
            <person name="Scheremetjew M."/>
            <person name="Finn R."/>
            <person name="Kale V."/>
            <person name="Holt S."/>
            <person name="Cochrane G."/>
            <person name="Meng A."/>
            <person name="Brown T."/>
            <person name="Cohen L."/>
        </authorList>
    </citation>
    <scope>NUCLEOTIDE SEQUENCE</scope>
    <source>
        <strain evidence="11">SAG 11-49</strain>
    </source>
</reference>
<feature type="chain" id="PRO_5030522918" description="Golgi apparatus protein 1" evidence="10">
    <location>
        <begin position="26"/>
        <end position="982"/>
    </location>
</feature>
<sequence>MPARRSSWLLLAALAALCLASCALADSQHVASDLQDSELETAARHLLQYDDEQFDDEDFGDIADIDPGDDLDLIDADIPTTAATPAAGGAQPAAAATPAKVSKSKRTKKETAKNKVVEFAPEAEVQWGDDIDDEGKCEKEIEQYCDDTEEGEGQLADCISDAITESENGEGDDLPVISDECREEVFQYKISRNSNINKNVPLARACKMDADKFCNVTWFFGYKAGQIISCLRDVKNQVSKNCKVQLFKVQLDAAQDMRADPLLWEACKDDSENLCKDTKPGGGRMQACLRDKRMQLSWACEEQLFRQEMENADDIRLSVRLYSRCMPDKRKFCKDVEPGSARTKDCLEEHRDKLSEDCREEIDSMIERRVRDFRLDSKLRQSCENEIFNMCAYFGDLDDIDTYDSSVVNCLQDYSAEIKNAECKRQVKKYVVLASQDIRFDVPLAEACYEDRQKYCSNVPPGSARVIRCLTTQRPKLSPVCRATLFDEEVRFSENIDFQYPMKEACQTELNKYCKDVPHGNARAIRCLQDNKGEKDFGKACREEIEAYEEEISKDYRLNFRLKQNCAKDVQALCASVCSETDGNVCGGKVLRCLTDNLDDIKADACRKEVYYYEKMEVENYKNDIILAEACRGDVEKFCANVEAGEGRVHKCLRDNRKKLSEQCRAEELLLEEKEAESIEMNMGLLKSCRAERQLFCKDVQPGQARVFRCLAENMNDADFSNTCKYQIIYKLQRRQANWKLDPPLRKACKEAVRDKCDAFDKQAQEKGAVYKCLMTVYEDLPEGCQKELGRAVHMAFYVWQPGAIITADCDNDIMNYCLAARPNMAQRPGAVGSCLASILERQDRESGGKRMLAEEEEDDEDASAGSKNPAKILANAKLSDKCFVLADIAEPPNMKQAFDASLSFALLKSQLDKIDAVTGIPLVNRDRRGTPQGISLTGWVAMLGMTAMVVLIVYGAFTLFKRMRGIPDKDYTLVVKQGGHK</sequence>
<name>A0A7S0R5V5_9CHLO</name>